<evidence type="ECO:0000313" key="1">
    <source>
        <dbReference type="EMBL" id="NWC14759.1"/>
    </source>
</evidence>
<evidence type="ECO:0000313" key="2">
    <source>
        <dbReference type="Proteomes" id="UP000517547"/>
    </source>
</evidence>
<dbReference type="Proteomes" id="UP000517547">
    <property type="component" value="Unassembled WGS sequence"/>
</dbReference>
<dbReference type="EMBL" id="JACAQE010000004">
    <property type="protein sequence ID" value="NWC14759.1"/>
    <property type="molecule type" value="Genomic_DNA"/>
</dbReference>
<gene>
    <name evidence="1" type="ORF">HX845_13945</name>
</gene>
<dbReference type="GeneID" id="57660681"/>
<protein>
    <submittedName>
        <fullName evidence="1">Uncharacterized protein</fullName>
    </submittedName>
</protein>
<accession>A0A7Y8CDD0</accession>
<proteinExistence type="predicted"/>
<reference evidence="1 2" key="1">
    <citation type="submission" date="2020-04" db="EMBL/GenBank/DDBJ databases">
        <title>Molecular characterization of pseudomonads from Agaricus bisporus reveal novel blotch 2 pathogens in Western Europe.</title>
        <authorList>
            <person name="Taparia T."/>
            <person name="Krijger M."/>
            <person name="Haynes E."/>
            <person name="Elpinstone J.G."/>
            <person name="Noble R."/>
            <person name="Van Der Wolf J."/>
        </authorList>
    </citation>
    <scope>NUCLEOTIDE SEQUENCE [LARGE SCALE GENOMIC DNA]</scope>
    <source>
        <strain evidence="1 2">IPO3738</strain>
    </source>
</reference>
<dbReference type="RefSeq" id="WP_146049139.1">
    <property type="nucleotide sequence ID" value="NZ_JACAOK010000014.1"/>
</dbReference>
<comment type="caution">
    <text evidence="1">The sequence shown here is derived from an EMBL/GenBank/DDBJ whole genome shotgun (WGS) entry which is preliminary data.</text>
</comment>
<name>A0A7Y8CDD0_9PSED</name>
<dbReference type="AlphaFoldDB" id="A0A7Y8CDD0"/>
<sequence>MPVVRVFTDEPAKATDEHTLSSLRHCVVTLTCGAPDSDSYKSKPERLIEIKVSEFSADTLPDDD</sequence>
<organism evidence="1 2">
    <name type="scientific">Pseudomonas gingeri</name>
    <dbReference type="NCBI Taxonomy" id="117681"/>
    <lineage>
        <taxon>Bacteria</taxon>
        <taxon>Pseudomonadati</taxon>
        <taxon>Pseudomonadota</taxon>
        <taxon>Gammaproteobacteria</taxon>
        <taxon>Pseudomonadales</taxon>
        <taxon>Pseudomonadaceae</taxon>
        <taxon>Pseudomonas</taxon>
    </lineage>
</organism>